<dbReference type="EMBL" id="LWDF02000570">
    <property type="protein sequence ID" value="KAE8244804.1"/>
    <property type="molecule type" value="Genomic_DNA"/>
</dbReference>
<comment type="caution">
    <text evidence="1">The sequence shown here is derived from an EMBL/GenBank/DDBJ whole genome shotgun (WGS) entry which is preliminary data.</text>
</comment>
<reference evidence="1" key="1">
    <citation type="submission" date="2016-04" db="EMBL/GenBank/DDBJ databases">
        <authorList>
            <person name="Nguyen H.D."/>
            <person name="Samba Siva P."/>
            <person name="Cullis J."/>
            <person name="Levesque C.A."/>
            <person name="Hambleton S."/>
        </authorList>
    </citation>
    <scope>NUCLEOTIDE SEQUENCE</scope>
    <source>
        <strain evidence="1">DAOMC 236416</strain>
    </source>
</reference>
<dbReference type="AlphaFoldDB" id="A0A177TF65"/>
<name>A0A177TF65_9BASI</name>
<reference evidence="1" key="2">
    <citation type="journal article" date="2019" name="IMA Fungus">
        <title>Genome sequencing and comparison of five Tilletia species to identify candidate genes for the detection of regulated species infecting wheat.</title>
        <authorList>
            <person name="Nguyen H.D.T."/>
            <person name="Sultana T."/>
            <person name="Kesanakurti P."/>
            <person name="Hambleton S."/>
        </authorList>
    </citation>
    <scope>NUCLEOTIDE SEQUENCE</scope>
    <source>
        <strain evidence="1">DAOMC 236416</strain>
    </source>
</reference>
<organism evidence="1 2">
    <name type="scientific">Tilletia indica</name>
    <dbReference type="NCBI Taxonomy" id="43049"/>
    <lineage>
        <taxon>Eukaryota</taxon>
        <taxon>Fungi</taxon>
        <taxon>Dikarya</taxon>
        <taxon>Basidiomycota</taxon>
        <taxon>Ustilaginomycotina</taxon>
        <taxon>Exobasidiomycetes</taxon>
        <taxon>Tilletiales</taxon>
        <taxon>Tilletiaceae</taxon>
        <taxon>Tilletia</taxon>
    </lineage>
</organism>
<keyword evidence="2" id="KW-1185">Reference proteome</keyword>
<evidence type="ECO:0000313" key="1">
    <source>
        <dbReference type="EMBL" id="KAE8244804.1"/>
    </source>
</evidence>
<evidence type="ECO:0000313" key="2">
    <source>
        <dbReference type="Proteomes" id="UP000077521"/>
    </source>
</evidence>
<dbReference type="Proteomes" id="UP000077521">
    <property type="component" value="Unassembled WGS sequence"/>
</dbReference>
<protein>
    <submittedName>
        <fullName evidence="1">Uncharacterized protein</fullName>
    </submittedName>
</protein>
<proteinExistence type="predicted"/>
<sequence length="416" mass="44749">MATTGGLIKLGTTLTLSTGVAAALAYTAYTHQPSKILLTTWNQCTSSHAKSNSSWAIIDSALCILLPLFHQTRADLLSTGLFSLSLSGIFPLIAHSTYIALSPNARISFLSAALPALAAAMFFIGGGIIAAGPYVILYALGSLLFLFKRASFSPLPTRALGVTIHNITLFLYFAAGFALMLFDPRGDKWYKAFIAILLIPLGVLNLPSLAGGFKIPNNEIDVREGIASYTAGDLSSAFESTWSSYRRVGLASAIFYWYGIGRIGNAFYYEPPTTLTDVSLNSLLTFIGTSTALLSLITIERLTFRAPASSIKTVPNTNVPRNTKTMVTTVTEQTALAHPFTGQMPNKVDLECEKAVARAPAGHPVAEVGWKGTAFAFLLGGPGMAACFWWARGEEEAGWKARREWREIQALTSKKA</sequence>
<gene>
    <name evidence="1" type="ORF">A4X13_0g6248</name>
</gene>
<accession>A0A177TF65</accession>